<sequence length="172" mass="18428">MITLAPLDQVHPDAVEQLLDAAFGPDRHGRTAYRLREGMAEIPALSFAALEEETLLGSIQCWPVTLAGDGGATDPLVLVGPVAVRPDRQRDGIGRMLMERMIEAATETGETALVLIGDPEYYGRFFGFTADATAGWTLPGPFEPRRLLARLTDGRTLAARGALGPRRAMAGA</sequence>
<dbReference type="CDD" id="cd04301">
    <property type="entry name" value="NAT_SF"/>
    <property type="match status" value="1"/>
</dbReference>
<comment type="caution">
    <text evidence="2">The sequence shown here is derived from an EMBL/GenBank/DDBJ whole genome shotgun (WGS) entry which is preliminary data.</text>
</comment>
<dbReference type="OrthoDB" id="9815099at2"/>
<protein>
    <submittedName>
        <fullName evidence="2">GNAT family N-acetyltransferase</fullName>
    </submittedName>
</protein>
<evidence type="ECO:0000313" key="3">
    <source>
        <dbReference type="Proteomes" id="UP000244162"/>
    </source>
</evidence>
<reference evidence="2 3" key="1">
    <citation type="submission" date="2017-09" db="EMBL/GenBank/DDBJ databases">
        <title>Sphingomonas panjinensis sp.nov., isolated from oil-contaminated soil.</title>
        <authorList>
            <person name="Wang L."/>
            <person name="Chen L."/>
        </authorList>
    </citation>
    <scope>NUCLEOTIDE SEQUENCE [LARGE SCALE GENOMIC DNA]</scope>
    <source>
        <strain evidence="2 3">FW-11</strain>
    </source>
</reference>
<organism evidence="2 3">
    <name type="scientific">Sphingomonas oleivorans</name>
    <dbReference type="NCBI Taxonomy" id="1735121"/>
    <lineage>
        <taxon>Bacteria</taxon>
        <taxon>Pseudomonadati</taxon>
        <taxon>Pseudomonadota</taxon>
        <taxon>Alphaproteobacteria</taxon>
        <taxon>Sphingomonadales</taxon>
        <taxon>Sphingomonadaceae</taxon>
        <taxon>Sphingomonas</taxon>
    </lineage>
</organism>
<dbReference type="Pfam" id="PF13527">
    <property type="entry name" value="Acetyltransf_9"/>
    <property type="match status" value="1"/>
</dbReference>
<dbReference type="InterPro" id="IPR000182">
    <property type="entry name" value="GNAT_dom"/>
</dbReference>
<accession>A0A2T5G1I3</accession>
<dbReference type="PROSITE" id="PS51186">
    <property type="entry name" value="GNAT"/>
    <property type="match status" value="1"/>
</dbReference>
<keyword evidence="2" id="KW-0808">Transferase</keyword>
<dbReference type="InterPro" id="IPR016181">
    <property type="entry name" value="Acyl_CoA_acyltransferase"/>
</dbReference>
<evidence type="ECO:0000259" key="1">
    <source>
        <dbReference type="PROSITE" id="PS51186"/>
    </source>
</evidence>
<evidence type="ECO:0000313" key="2">
    <source>
        <dbReference type="EMBL" id="PTQ13004.1"/>
    </source>
</evidence>
<dbReference type="GO" id="GO:0016747">
    <property type="term" value="F:acyltransferase activity, transferring groups other than amino-acyl groups"/>
    <property type="evidence" value="ECO:0007669"/>
    <property type="project" value="InterPro"/>
</dbReference>
<dbReference type="RefSeq" id="WP_107966240.1">
    <property type="nucleotide sequence ID" value="NZ_NWBU01000004.1"/>
</dbReference>
<dbReference type="Gene3D" id="3.40.630.30">
    <property type="match status" value="1"/>
</dbReference>
<gene>
    <name evidence="2" type="ORF">CLG96_02340</name>
</gene>
<proteinExistence type="predicted"/>
<dbReference type="EMBL" id="NWBU01000004">
    <property type="protein sequence ID" value="PTQ13004.1"/>
    <property type="molecule type" value="Genomic_DNA"/>
</dbReference>
<dbReference type="AlphaFoldDB" id="A0A2T5G1I3"/>
<feature type="domain" description="N-acetyltransferase" evidence="1">
    <location>
        <begin position="2"/>
        <end position="149"/>
    </location>
</feature>
<dbReference type="SUPFAM" id="SSF55729">
    <property type="entry name" value="Acyl-CoA N-acyltransferases (Nat)"/>
    <property type="match status" value="1"/>
</dbReference>
<name>A0A2T5G1I3_9SPHN</name>
<dbReference type="Proteomes" id="UP000244162">
    <property type="component" value="Unassembled WGS sequence"/>
</dbReference>
<keyword evidence="3" id="KW-1185">Reference proteome</keyword>